<feature type="domain" description="Alphavirus-like MT" evidence="8">
    <location>
        <begin position="64"/>
        <end position="235"/>
    </location>
</feature>
<evidence type="ECO:0000256" key="3">
    <source>
        <dbReference type="ARBA" id="ARBA00022723"/>
    </source>
</evidence>
<name>A0A1L3KJJ5_9VIRU</name>
<dbReference type="InterPro" id="IPR027351">
    <property type="entry name" value="(+)RNA_virus_helicase_core_dom"/>
</dbReference>
<reference evidence="9" key="1">
    <citation type="journal article" date="2016" name="Nature">
        <title>Redefining the invertebrate RNA virosphere.</title>
        <authorList>
            <person name="Shi M."/>
            <person name="Lin X.D."/>
            <person name="Tian J.H."/>
            <person name="Chen L.J."/>
            <person name="Chen X."/>
            <person name="Li C.X."/>
            <person name="Qin X.C."/>
            <person name="Li J."/>
            <person name="Cao J.P."/>
            <person name="Eden J.S."/>
            <person name="Buchmann J."/>
            <person name="Wang W."/>
            <person name="Xu J."/>
            <person name="Holmes E.C."/>
            <person name="Zhang Y.Z."/>
        </authorList>
    </citation>
    <scope>NUCLEOTIDE SEQUENCE</scope>
    <source>
        <strain evidence="9">BHBJDX18438</strain>
    </source>
</reference>
<dbReference type="Pfam" id="PF01660">
    <property type="entry name" value="Vmethyltransf"/>
    <property type="match status" value="1"/>
</dbReference>
<dbReference type="GO" id="GO:0016556">
    <property type="term" value="P:mRNA modification"/>
    <property type="evidence" value="ECO:0007669"/>
    <property type="project" value="InterPro"/>
</dbReference>
<keyword evidence="6" id="KW-0067">ATP-binding</keyword>
<dbReference type="InterPro" id="IPR001788">
    <property type="entry name" value="RNA-dep_RNA_pol_alsuvir"/>
</dbReference>
<keyword evidence="6" id="KW-0547">Nucleotide-binding</keyword>
<feature type="region of interest" description="Disordered" evidence="7">
    <location>
        <begin position="852"/>
        <end position="874"/>
    </location>
</feature>
<dbReference type="InterPro" id="IPR027417">
    <property type="entry name" value="P-loop_NTPase"/>
</dbReference>
<dbReference type="GO" id="GO:0003968">
    <property type="term" value="F:RNA-directed RNA polymerase activity"/>
    <property type="evidence" value="ECO:0007669"/>
    <property type="project" value="InterPro"/>
</dbReference>
<dbReference type="Pfam" id="PF00978">
    <property type="entry name" value="RdRP_2"/>
    <property type="match status" value="1"/>
</dbReference>
<dbReference type="Pfam" id="PF01443">
    <property type="entry name" value="Viral_helicase1"/>
    <property type="match status" value="1"/>
</dbReference>
<dbReference type="GO" id="GO:0006396">
    <property type="term" value="P:RNA processing"/>
    <property type="evidence" value="ECO:0007669"/>
    <property type="project" value="InterPro"/>
</dbReference>
<sequence length="2143" mass="242298">MSIIEENSYPGQARESLSILQNVNWEEYYQETQLPANTIQVGFMVKPETKALIHKLYSPFNFKFNAGGIASQHPIPSVGLIIGNEMLERYITPETLHIGGSFNNPNVHSVHSISARDIARAAKASRFHRHRPYTMALSKQNTTGVQNMEGRYETAVMNNVYDIEFDQLPDIMENLGLKTIHAVMILPKCLAYGHDSYNTEDGFGIKFTGELATMYFKDDMSWAYTHSWKNWAKWTTRNVSEGKYCNVLVERIQNFGPMHLLQITRTFHGDRITMPLPDPYMDMIQVVDFCGAADQFHKLLSSYYTIFTKAHSPKLAFEIFLSKILEIKKNAKKVYIPRKIYDKLVTFVYNRDDNMMNRNAASVYLQGQIQTITVSNTTLQHGYELRPEEFAIVSKNAFVEAAAHRYKATKQIAYYMNIFSEEGKKFDQGFLTKAFNTLDIIFSDPFKRKEGTPLRNAFNKIIGLPSDIAVVMYSLICQQVEVLIQEEVCSTKGEPAFDTKLDTIYEYDPPSDGYCAQRCLDKICLNKIKLPVSPTAKEITDELTKNEATQAFGRMNIDNGHATIKLKGGMICEHARAKMPIVGKVTPILLSFDENKYDLPDIQKTANAVAKMEGSIFTDDELLLHAIVRATKGVVRDESFIDFIAKALGKPFYKDVRCQLEKKIKYQTDPTMSPSAISDLCEMKNKDVEVNCFCRRCQPLVDTSMCYLTFSTATPHERIAYHLEVISRVSRATLVIIPDFTLLLRYPTTDLLKFITKVSKFHFFHITHSGALCYRKTLPPSKRAPRPKPMFFGGNGSYAMCITPQENITYWKKQKKAKQVAAQAAQTPPRLLVEDIFDDLGEDLQRFFTARQDSAQPATPTAPPPAPTPVGTPTITPATSMVSLALDPEDYMHDIWITKCDVCYEEGDKLDCGCERCQECFAISGCEHDCCQVCDYIKSTKKCKCGKRICDNHFKDLCNDCILCTCGAVGNKMRRCNHIRCDNCPINCWCGACACGEESVATAACGHNLCENCDTTHCELTEHPTCLNCTSVAQIWLDTCGHHFCRRCVSYESCRSCRARSYVMLPRIDELPPFEGHTPIGVLKAPECFDGEDELLKLLQIATVDDEYYQLVKDCYCGRPYASKLQVLTDSVTVDRQDIRDKAYHGTVDGIYQGRYFGKQGKLPGLQLQTVTLQPDPSNFRVKSFLRTLETKDEKYAETHRAAIKNAERLMREDSEECEIKLALGVAGCGKTSDVVEKYGKDKETVVVVPYAKLKGEYANKGMTAYTIAKFLQVNPKKRRVIMDEAFAMHPGFINLAQKMCSEMVLVGDDKQLDYNDGQTSVSRIKPLREVLTYDPTIRKTVSYGMPVDIVHWVQPIYGIDITTINTTVKSVQFHHKVRVPDGCMVFAEYDEKAHKGVTVAKSQGMRMPEVNLFFSPRSKMLLNIHGQKLVAVSRHTRKLNIYLTTDLLGSVMGYPDLNVAKEDVRYIQDTSSISENANRRFDFRGETYNSIMSAYQDCQVLSDYVGNTQRLLTDIIKVAFTATEMESLKKKTVIRVTLDGNFGTGTTMAGIQNTNSYDGENKYGKAVEKAVSEFFGQKVGARTDFRTQYGFYGNDSVTFEVGEKFRNSEGIVTAPQNFYTNLSLYSMEPPQTKALLLDTPNQDIEDNERRVRSPVFPFLETQDTTVNAVEEVLQKVATTSADSYTADRDIFHQDLGNIGNKEKLVIKNKRGDAFSEGVRTGFVMGGRLRGRPCQTKNLTQELHCAVQRYMKKGNSDTYAKAKAKADKLYDGFNKLFRMEKARPIDPEELALAVGEQVGRIQLKKQDQDEGIFGDNYWNTEQIKFHLKGQTKADLNADSYLRGSMDDNGKYILKAGQGISAAPKTINHIAACYIRAIESRLNEIKKPFVHFGYGHTKEQFKNIFMNNGDFHHEVASVDIKEQDTTKGLWTQLYTDMIYAKFGVPIVIRKALKNIGHNWILRGRDFKVKVGDFFQSGRPDTLLDNTLMTFGCLGDAFHLKRPRVVAAQGDDGYLSAKKITKKDVTLVEYKINRNKVGDFVGFLIGDNEVYLDIPRLAVKLMNRVYGNAAELEEYKTAVSDWLEFIDNPGHAYRTSLHVAHKYDINVQDANTLLAFLYNFARGKLVPSDFRTASVVRTTITQKKL</sequence>
<dbReference type="PROSITE" id="PS51743">
    <property type="entry name" value="ALPHAVIRUS_MT"/>
    <property type="match status" value="1"/>
</dbReference>
<dbReference type="InterPro" id="IPR043502">
    <property type="entry name" value="DNA/RNA_pol_sf"/>
</dbReference>
<keyword evidence="1" id="KW-0808">Transferase</keyword>
<dbReference type="GO" id="GO:0005524">
    <property type="term" value="F:ATP binding"/>
    <property type="evidence" value="ECO:0007669"/>
    <property type="project" value="UniProtKB-KW"/>
</dbReference>
<organism evidence="9">
    <name type="scientific">Beihai hepe-like virus 7</name>
    <dbReference type="NCBI Taxonomy" id="1922384"/>
    <lineage>
        <taxon>Viruses</taxon>
        <taxon>Riboviria</taxon>
    </lineage>
</organism>
<dbReference type="Gene3D" id="3.40.50.300">
    <property type="entry name" value="P-loop containing nucleotide triphosphate hydrolases"/>
    <property type="match status" value="2"/>
</dbReference>
<dbReference type="PROSITE" id="PS00518">
    <property type="entry name" value="ZF_RING_1"/>
    <property type="match status" value="1"/>
</dbReference>
<dbReference type="InterPro" id="IPR002588">
    <property type="entry name" value="Alphavirus-like_MT_dom"/>
</dbReference>
<keyword evidence="4" id="KW-0863">Zinc-finger</keyword>
<dbReference type="GO" id="GO:0003723">
    <property type="term" value="F:RNA binding"/>
    <property type="evidence" value="ECO:0007669"/>
    <property type="project" value="InterPro"/>
</dbReference>
<dbReference type="SUPFAM" id="SSF56672">
    <property type="entry name" value="DNA/RNA polymerases"/>
    <property type="match status" value="1"/>
</dbReference>
<protein>
    <recommendedName>
        <fullName evidence="8">Alphavirus-like MT domain-containing protein</fullName>
    </recommendedName>
</protein>
<dbReference type="InterPro" id="IPR017907">
    <property type="entry name" value="Znf_RING_CS"/>
</dbReference>
<evidence type="ECO:0000256" key="7">
    <source>
        <dbReference type="SAM" id="MobiDB-lite"/>
    </source>
</evidence>
<evidence type="ECO:0000256" key="2">
    <source>
        <dbReference type="ARBA" id="ARBA00022695"/>
    </source>
</evidence>
<keyword evidence="2" id="KW-0548">Nucleotidyltransferase</keyword>
<evidence type="ECO:0000313" key="9">
    <source>
        <dbReference type="EMBL" id="APG77543.1"/>
    </source>
</evidence>
<proteinExistence type="predicted"/>
<evidence type="ECO:0000259" key="8">
    <source>
        <dbReference type="PROSITE" id="PS51743"/>
    </source>
</evidence>
<accession>A0A1L3KJJ5</accession>
<dbReference type="EMBL" id="KX883743">
    <property type="protein sequence ID" value="APG77543.1"/>
    <property type="molecule type" value="Genomic_RNA"/>
</dbReference>
<evidence type="ECO:0000256" key="4">
    <source>
        <dbReference type="ARBA" id="ARBA00022771"/>
    </source>
</evidence>
<evidence type="ECO:0000256" key="1">
    <source>
        <dbReference type="ARBA" id="ARBA00022679"/>
    </source>
</evidence>
<keyword evidence="5" id="KW-0862">Zinc</keyword>
<dbReference type="GO" id="GO:0008270">
    <property type="term" value="F:zinc ion binding"/>
    <property type="evidence" value="ECO:0007669"/>
    <property type="project" value="UniProtKB-KW"/>
</dbReference>
<dbReference type="SUPFAM" id="SSF52540">
    <property type="entry name" value="P-loop containing nucleoside triphosphate hydrolases"/>
    <property type="match status" value="1"/>
</dbReference>
<dbReference type="GO" id="GO:0008174">
    <property type="term" value="F:mRNA methyltransferase activity"/>
    <property type="evidence" value="ECO:0007669"/>
    <property type="project" value="UniProtKB-UniRule"/>
</dbReference>
<evidence type="ECO:0000256" key="5">
    <source>
        <dbReference type="ARBA" id="ARBA00022833"/>
    </source>
</evidence>
<feature type="compositionally biased region" description="Pro residues" evidence="7">
    <location>
        <begin position="860"/>
        <end position="870"/>
    </location>
</feature>
<evidence type="ECO:0000256" key="6">
    <source>
        <dbReference type="ARBA" id="ARBA00022840"/>
    </source>
</evidence>
<keyword evidence="3" id="KW-0479">Metal-binding</keyword>
<dbReference type="GO" id="GO:0006351">
    <property type="term" value="P:DNA-templated transcription"/>
    <property type="evidence" value="ECO:0007669"/>
    <property type="project" value="InterPro"/>
</dbReference>